<dbReference type="Gene3D" id="2.120.10.80">
    <property type="entry name" value="Kelch-type beta propeller"/>
    <property type="match status" value="1"/>
</dbReference>
<proteinExistence type="predicted"/>
<evidence type="ECO:0000256" key="2">
    <source>
        <dbReference type="ARBA" id="ARBA00022737"/>
    </source>
</evidence>
<dbReference type="InterPro" id="IPR015915">
    <property type="entry name" value="Kelch-typ_b-propeller"/>
</dbReference>
<dbReference type="InterPro" id="IPR000210">
    <property type="entry name" value="BTB/POZ_dom"/>
</dbReference>
<sequence length="705" mass="78615">MPGLQSIADLTTQLRTTTGEVPPPLVGASTTVVNNSLYVFAGRTVSSRRMTNDLYVLDLESFIWSRFIPPPDSEPAPKSRYFHSASVYQDKIVFFGGMGYSRTSTEGLCALDDVCWLDTITMEWHYIESLPTLFNARPRYAHLSTVSGNKLIIVGGQDLNNQYISEINVFDLELLQWVQVCPFERQCGAYRSVSVSPSSSCSVPLFGSRSWEEETSYEGDKNPNIQRRQSILNKNNTLFRLSYSSPPVTSVENPVYIYSNYNFTDVKRELQLFCSPNAAPNRVQDHSTGMSGTALPPGLRFPTGHILGHHMILAGTCLTPSTQMFQLWALNLTNLVWTRIDSGAILSSGSWNRGILHEASSRFLVLGNRDRSLLDDYNHRQVNFDHLATVDTEAFGIYIPPASTCAPIAQELGLSVLNDPVMADFEILSADGKMFPVNSLVLSERWPYFAEMMVKAAETPDVHDEELKEKIEHDSSKLATICPKSRTMFFPESHVTTLAFLQYIYSDHLLTSEQHQPHILCQLLLLSDMYDLVRLKELATHALHQMLTMTTASQIYETAALTGRTSLQIRALKVMISAKKMMQRGINPAEFTGRREFNGANRDDHPIVVDNSRMSMLDEAMIPPSSPLPHGMVRAHTVGPVPQQPSSPMLPPPSPGMRSKSPPPTPKASKSNTLSNLVSRNNQKKMAAKQYAANGSGTMYFPFRS</sequence>
<reference evidence="5" key="1">
    <citation type="submission" date="2020-12" db="EMBL/GenBank/DDBJ databases">
        <title>Metabolic potential, ecology and presence of endohyphal bacteria is reflected in genomic diversity of Mucoromycotina.</title>
        <authorList>
            <person name="Muszewska A."/>
            <person name="Okrasinska A."/>
            <person name="Steczkiewicz K."/>
            <person name="Drgas O."/>
            <person name="Orlowska M."/>
            <person name="Perlinska-Lenart U."/>
            <person name="Aleksandrzak-Piekarczyk T."/>
            <person name="Szatraj K."/>
            <person name="Zielenkiewicz U."/>
            <person name="Pilsyk S."/>
            <person name="Malc E."/>
            <person name="Mieczkowski P."/>
            <person name="Kruszewska J.S."/>
            <person name="Biernat P."/>
            <person name="Pawlowska J."/>
        </authorList>
    </citation>
    <scope>NUCLEOTIDE SEQUENCE</scope>
    <source>
        <strain evidence="5">WA0000067209</strain>
    </source>
</reference>
<evidence type="ECO:0000313" key="6">
    <source>
        <dbReference type="Proteomes" id="UP000654370"/>
    </source>
</evidence>
<feature type="compositionally biased region" description="Polar residues" evidence="3">
    <location>
        <begin position="672"/>
        <end position="681"/>
    </location>
</feature>
<keyword evidence="2" id="KW-0677">Repeat</keyword>
<dbReference type="GO" id="GO:0045454">
    <property type="term" value="P:cell redox homeostasis"/>
    <property type="evidence" value="ECO:0007669"/>
    <property type="project" value="TreeGrafter"/>
</dbReference>
<keyword evidence="1" id="KW-0880">Kelch repeat</keyword>
<feature type="compositionally biased region" description="Pro residues" evidence="3">
    <location>
        <begin position="642"/>
        <end position="666"/>
    </location>
</feature>
<keyword evidence="6" id="KW-1185">Reference proteome</keyword>
<dbReference type="Pfam" id="PF24681">
    <property type="entry name" value="Kelch_KLHDC2_KLHL20_DRC7"/>
    <property type="match status" value="1"/>
</dbReference>
<feature type="domain" description="BTB" evidence="4">
    <location>
        <begin position="424"/>
        <end position="547"/>
    </location>
</feature>
<organism evidence="5 6">
    <name type="scientific">Mortierella isabellina</name>
    <name type="common">Filamentous fungus</name>
    <name type="synonym">Umbelopsis isabellina</name>
    <dbReference type="NCBI Taxonomy" id="91625"/>
    <lineage>
        <taxon>Eukaryota</taxon>
        <taxon>Fungi</taxon>
        <taxon>Fungi incertae sedis</taxon>
        <taxon>Mucoromycota</taxon>
        <taxon>Mucoromycotina</taxon>
        <taxon>Umbelopsidomycetes</taxon>
        <taxon>Umbelopsidales</taxon>
        <taxon>Umbelopsidaceae</taxon>
        <taxon>Umbelopsis</taxon>
    </lineage>
</organism>
<dbReference type="GO" id="GO:0005739">
    <property type="term" value="C:mitochondrion"/>
    <property type="evidence" value="ECO:0007669"/>
    <property type="project" value="TreeGrafter"/>
</dbReference>
<dbReference type="PANTHER" id="PTHR43503:SF2">
    <property type="entry name" value="NEGATIVE REGULATOR OF SPORULATION MDS3-RELATED"/>
    <property type="match status" value="1"/>
</dbReference>
<evidence type="ECO:0000259" key="4">
    <source>
        <dbReference type="SMART" id="SM00225"/>
    </source>
</evidence>
<dbReference type="GO" id="GO:0005829">
    <property type="term" value="C:cytosol"/>
    <property type="evidence" value="ECO:0007669"/>
    <property type="project" value="TreeGrafter"/>
</dbReference>
<dbReference type="EMBL" id="JAEPQZ010000011">
    <property type="protein sequence ID" value="KAG2175603.1"/>
    <property type="molecule type" value="Genomic_DNA"/>
</dbReference>
<evidence type="ECO:0000256" key="1">
    <source>
        <dbReference type="ARBA" id="ARBA00022441"/>
    </source>
</evidence>
<dbReference type="Proteomes" id="UP000654370">
    <property type="component" value="Unassembled WGS sequence"/>
</dbReference>
<comment type="caution">
    <text evidence="5">The sequence shown here is derived from an EMBL/GenBank/DDBJ whole genome shotgun (WGS) entry which is preliminary data.</text>
</comment>
<protein>
    <recommendedName>
        <fullName evidence="4">BTB domain-containing protein</fullName>
    </recommendedName>
</protein>
<gene>
    <name evidence="5" type="ORF">INT43_001250</name>
</gene>
<dbReference type="AlphaFoldDB" id="A0A8H7PKL6"/>
<evidence type="ECO:0000256" key="3">
    <source>
        <dbReference type="SAM" id="MobiDB-lite"/>
    </source>
</evidence>
<dbReference type="PANTHER" id="PTHR43503">
    <property type="entry name" value="MCG48959-RELATED"/>
    <property type="match status" value="1"/>
</dbReference>
<dbReference type="OrthoDB" id="10001928at2759"/>
<dbReference type="InterPro" id="IPR011333">
    <property type="entry name" value="SKP1/BTB/POZ_sf"/>
</dbReference>
<accession>A0A8H7PKL6</accession>
<feature type="region of interest" description="Disordered" evidence="3">
    <location>
        <begin position="626"/>
        <end position="690"/>
    </location>
</feature>
<evidence type="ECO:0000313" key="5">
    <source>
        <dbReference type="EMBL" id="KAG2175603.1"/>
    </source>
</evidence>
<dbReference type="SMART" id="SM00225">
    <property type="entry name" value="BTB"/>
    <property type="match status" value="1"/>
</dbReference>
<dbReference type="Gene3D" id="3.30.710.10">
    <property type="entry name" value="Potassium Channel Kv1.1, Chain A"/>
    <property type="match status" value="1"/>
</dbReference>
<dbReference type="SUPFAM" id="SSF117281">
    <property type="entry name" value="Kelch motif"/>
    <property type="match status" value="1"/>
</dbReference>
<dbReference type="SUPFAM" id="SSF54695">
    <property type="entry name" value="POZ domain"/>
    <property type="match status" value="1"/>
</dbReference>
<name>A0A8H7PKL6_MORIS</name>